<feature type="region of interest" description="Disordered" evidence="1">
    <location>
        <begin position="59"/>
        <end position="78"/>
    </location>
</feature>
<accession>A0AAE1JTU9</accession>
<dbReference type="AlphaFoldDB" id="A0AAE1JTU9"/>
<comment type="caution">
    <text evidence="2">The sequence shown here is derived from an EMBL/GenBank/DDBJ whole genome shotgun (WGS) entry which is preliminary data.</text>
</comment>
<keyword evidence="3" id="KW-1185">Reference proteome</keyword>
<name>A0AAE1JTU9_9FABA</name>
<dbReference type="EMBL" id="JAWXYG010000003">
    <property type="protein sequence ID" value="KAK4276735.1"/>
    <property type="molecule type" value="Genomic_DNA"/>
</dbReference>
<gene>
    <name evidence="2" type="ORF">QN277_014849</name>
</gene>
<organism evidence="2 3">
    <name type="scientific">Acacia crassicarpa</name>
    <name type="common">northern wattle</name>
    <dbReference type="NCBI Taxonomy" id="499986"/>
    <lineage>
        <taxon>Eukaryota</taxon>
        <taxon>Viridiplantae</taxon>
        <taxon>Streptophyta</taxon>
        <taxon>Embryophyta</taxon>
        <taxon>Tracheophyta</taxon>
        <taxon>Spermatophyta</taxon>
        <taxon>Magnoliopsida</taxon>
        <taxon>eudicotyledons</taxon>
        <taxon>Gunneridae</taxon>
        <taxon>Pentapetalae</taxon>
        <taxon>rosids</taxon>
        <taxon>fabids</taxon>
        <taxon>Fabales</taxon>
        <taxon>Fabaceae</taxon>
        <taxon>Caesalpinioideae</taxon>
        <taxon>mimosoid clade</taxon>
        <taxon>Acacieae</taxon>
        <taxon>Acacia</taxon>
    </lineage>
</organism>
<evidence type="ECO:0000313" key="3">
    <source>
        <dbReference type="Proteomes" id="UP001293593"/>
    </source>
</evidence>
<proteinExistence type="predicted"/>
<sequence>MKNSTTITSPFTASLLSSVGEQKSSGDTKKAKGALWATESDKVSAEVEFKITITSLLHRHQTSPYPPPPPSSPLSTFTKTTTPVFPCSAQNPYWQDSWVLSSEFKL</sequence>
<dbReference type="Proteomes" id="UP001293593">
    <property type="component" value="Unassembled WGS sequence"/>
</dbReference>
<reference evidence="2" key="1">
    <citation type="submission" date="2023-10" db="EMBL/GenBank/DDBJ databases">
        <title>Chromosome-level genome of the transformable northern wattle, Acacia crassicarpa.</title>
        <authorList>
            <person name="Massaro I."/>
            <person name="Sinha N.R."/>
            <person name="Poethig S."/>
            <person name="Leichty A.R."/>
        </authorList>
    </citation>
    <scope>NUCLEOTIDE SEQUENCE</scope>
    <source>
        <strain evidence="2">Acra3RX</strain>
        <tissue evidence="2">Leaf</tissue>
    </source>
</reference>
<protein>
    <submittedName>
        <fullName evidence="2">Uncharacterized protein</fullName>
    </submittedName>
</protein>
<evidence type="ECO:0000256" key="1">
    <source>
        <dbReference type="SAM" id="MobiDB-lite"/>
    </source>
</evidence>
<evidence type="ECO:0000313" key="2">
    <source>
        <dbReference type="EMBL" id="KAK4276735.1"/>
    </source>
</evidence>